<dbReference type="InterPro" id="IPR002052">
    <property type="entry name" value="DNA_methylase_N6_adenine_CS"/>
</dbReference>
<gene>
    <name evidence="8" type="ORF">DDZ13_08135</name>
</gene>
<dbReference type="OrthoDB" id="9814572at2"/>
<evidence type="ECO:0000313" key="9">
    <source>
        <dbReference type="Proteomes" id="UP000247099"/>
    </source>
</evidence>
<evidence type="ECO:0000259" key="7">
    <source>
        <dbReference type="Pfam" id="PF02384"/>
    </source>
</evidence>
<dbReference type="RefSeq" id="WP_110130951.1">
    <property type="nucleotide sequence ID" value="NZ_QHJQ01000005.1"/>
</dbReference>
<dbReference type="SUPFAM" id="SSF53335">
    <property type="entry name" value="S-adenosyl-L-methionine-dependent methyltransferases"/>
    <property type="match status" value="1"/>
</dbReference>
<reference evidence="8 9" key="1">
    <citation type="submission" date="2018-05" db="EMBL/GenBank/DDBJ databases">
        <title>Coraliomargarita sinensis sp. nov., isolated from a marine solar saltern.</title>
        <authorList>
            <person name="Zhou L.Y."/>
        </authorList>
    </citation>
    <scope>NUCLEOTIDE SEQUENCE [LARGE SCALE GENOMIC DNA]</scope>
    <source>
        <strain evidence="8 9">WN38</strain>
    </source>
</reference>
<dbReference type="PANTHER" id="PTHR33841">
    <property type="entry name" value="DNA METHYLTRANSFERASE YEEA-RELATED"/>
    <property type="match status" value="1"/>
</dbReference>
<dbReference type="Proteomes" id="UP000247099">
    <property type="component" value="Unassembled WGS sequence"/>
</dbReference>
<keyword evidence="9" id="KW-1185">Reference proteome</keyword>
<dbReference type="PROSITE" id="PS00092">
    <property type="entry name" value="N6_MTASE"/>
    <property type="match status" value="1"/>
</dbReference>
<feature type="domain" description="DNA methylase adenine-specific" evidence="7">
    <location>
        <begin position="327"/>
        <end position="579"/>
    </location>
</feature>
<evidence type="ECO:0000256" key="1">
    <source>
        <dbReference type="ARBA" id="ARBA00006594"/>
    </source>
</evidence>
<dbReference type="EMBL" id="QHJQ01000005">
    <property type="protein sequence ID" value="PXA04004.1"/>
    <property type="molecule type" value="Genomic_DNA"/>
</dbReference>
<dbReference type="GO" id="GO:0008170">
    <property type="term" value="F:N-methyltransferase activity"/>
    <property type="evidence" value="ECO:0007669"/>
    <property type="project" value="InterPro"/>
</dbReference>
<sequence length="957" mass="108622">MSQLLQELCLAPVDNKPALSGLVSVHDDTLPPESIAESVARREASLLKDEKQNEVCGIDFIFFRRFSDGRSPQVAAYVVDNSKSLYSKDALAELHRRVWLNGSAPLLYVEWPTQVDILRCATKPDFWNSRSGDYEYSAAESIRIASDASRALDENKVKRFSAFRLSTGTFWEDNANKDWARADSAAHKLLLLATIEADNCLQKEAAKDVQPVMRRLLLLFVFAKYLEDRGVFPDGWFEDYKQGASSFIDVLKSTDTTAVEKMLNSLKEKFNGDIFTLENFGGTLTPQVLTQFVDLLEAKTLKRQRYLWEQYSFRFIPVSVLSHLYQHFAQSGKGAIYTPPFVADLILDHVLPYDKIQGNEKILDPTCGSGVFLVGAFRRLIHYWQSNNDWSRPRVRQLKDILRRSIFGVEHLTEAANVAALNLALAVCDALQPRVIWDHLKFDTLLGRNLFVGDFFENLDNLKDAAPNGFSCIVGNPPFHSELTQAAKKTRAEDLQAIPIPDGNIAYRVLEECASQLSSGSLMCLLQPSGLLYNSKSRNFAKRFLGLHSVDAVLDFVSIRNLFESADTKAIAILARNEEPAAGHTIRHLTFRRTKSVHERLGFELDHYDLHSVPLETGRECPWVWKVNLLGGGRLVHLTHKVMQWPTLKDFLNEQGWTHGEGFIVGKKSGNKKAEWLKGMPFLPTESLTDEGIKENTIKVVEEEVFAAPRVRARYSPPMLLIGENEKLPSSLWLKGELSFLHSIISINAPENQKEELVKFSESFDKHKSDLRTFCLLKSSRSIIGKSTAILKRDIEELPWPKTDDGFKSLSWWEEILLSDASEAYAPIVRVGHNSYQYKECATHEVFDKYSKTFTHLIGSIYRNIRVGKFGRMDGLAFQAFTFGDSSELDWPDDWSSHLKSILIKKNGAALRTHRIIRFYEKNTLVIVKPDRVRNWIASTAIRDADETLEDLREQGF</sequence>
<dbReference type="GO" id="GO:0032259">
    <property type="term" value="P:methylation"/>
    <property type="evidence" value="ECO:0007669"/>
    <property type="project" value="UniProtKB-KW"/>
</dbReference>
<evidence type="ECO:0000256" key="3">
    <source>
        <dbReference type="ARBA" id="ARBA00022603"/>
    </source>
</evidence>
<dbReference type="PANTHER" id="PTHR33841:SF1">
    <property type="entry name" value="DNA METHYLTRANSFERASE A"/>
    <property type="match status" value="1"/>
</dbReference>
<comment type="catalytic activity">
    <reaction evidence="6">
        <text>a 2'-deoxyadenosine in DNA + S-adenosyl-L-methionine = an N(6)-methyl-2'-deoxyadenosine in DNA + S-adenosyl-L-homocysteine + H(+)</text>
        <dbReference type="Rhea" id="RHEA:15197"/>
        <dbReference type="Rhea" id="RHEA-COMP:12418"/>
        <dbReference type="Rhea" id="RHEA-COMP:12419"/>
        <dbReference type="ChEBI" id="CHEBI:15378"/>
        <dbReference type="ChEBI" id="CHEBI:57856"/>
        <dbReference type="ChEBI" id="CHEBI:59789"/>
        <dbReference type="ChEBI" id="CHEBI:90615"/>
        <dbReference type="ChEBI" id="CHEBI:90616"/>
        <dbReference type="EC" id="2.1.1.72"/>
    </reaction>
</comment>
<keyword evidence="5" id="KW-0680">Restriction system</keyword>
<dbReference type="Gene3D" id="3.40.50.150">
    <property type="entry name" value="Vaccinia Virus protein VP39"/>
    <property type="match status" value="1"/>
</dbReference>
<evidence type="ECO:0000256" key="6">
    <source>
        <dbReference type="ARBA" id="ARBA00047942"/>
    </source>
</evidence>
<name>A0A317ZET5_9BACT</name>
<dbReference type="PRINTS" id="PR00507">
    <property type="entry name" value="N12N6MTFRASE"/>
</dbReference>
<evidence type="ECO:0000256" key="4">
    <source>
        <dbReference type="ARBA" id="ARBA00022679"/>
    </source>
</evidence>
<keyword evidence="3" id="KW-0489">Methyltransferase</keyword>
<comment type="similarity">
    <text evidence="1">Belongs to the N(4)/N(6)-methyltransferase family.</text>
</comment>
<dbReference type="Pfam" id="PF02384">
    <property type="entry name" value="N6_Mtase"/>
    <property type="match status" value="1"/>
</dbReference>
<dbReference type="InterPro" id="IPR029063">
    <property type="entry name" value="SAM-dependent_MTases_sf"/>
</dbReference>
<evidence type="ECO:0000313" key="8">
    <source>
        <dbReference type="EMBL" id="PXA04004.1"/>
    </source>
</evidence>
<dbReference type="InterPro" id="IPR050953">
    <property type="entry name" value="N4_N6_ade-DNA_methylase"/>
</dbReference>
<accession>A0A317ZET5</accession>
<protein>
    <recommendedName>
        <fullName evidence="2">site-specific DNA-methyltransferase (adenine-specific)</fullName>
        <ecNumber evidence="2">2.1.1.72</ecNumber>
    </recommendedName>
</protein>
<dbReference type="GO" id="GO:0003677">
    <property type="term" value="F:DNA binding"/>
    <property type="evidence" value="ECO:0007669"/>
    <property type="project" value="InterPro"/>
</dbReference>
<keyword evidence="4" id="KW-0808">Transferase</keyword>
<dbReference type="InParanoid" id="A0A317ZET5"/>
<dbReference type="GO" id="GO:0009307">
    <property type="term" value="P:DNA restriction-modification system"/>
    <property type="evidence" value="ECO:0007669"/>
    <property type="project" value="UniProtKB-KW"/>
</dbReference>
<dbReference type="AlphaFoldDB" id="A0A317ZET5"/>
<dbReference type="EC" id="2.1.1.72" evidence="2"/>
<dbReference type="InterPro" id="IPR003356">
    <property type="entry name" value="DNA_methylase_A-5"/>
</dbReference>
<comment type="caution">
    <text evidence="8">The sequence shown here is derived from an EMBL/GenBank/DDBJ whole genome shotgun (WGS) entry which is preliminary data.</text>
</comment>
<evidence type="ECO:0000256" key="2">
    <source>
        <dbReference type="ARBA" id="ARBA00011900"/>
    </source>
</evidence>
<dbReference type="GO" id="GO:0009007">
    <property type="term" value="F:site-specific DNA-methyltransferase (adenine-specific) activity"/>
    <property type="evidence" value="ECO:0007669"/>
    <property type="project" value="UniProtKB-EC"/>
</dbReference>
<proteinExistence type="inferred from homology"/>
<organism evidence="8 9">
    <name type="scientific">Coraliomargarita sinensis</name>
    <dbReference type="NCBI Taxonomy" id="2174842"/>
    <lineage>
        <taxon>Bacteria</taxon>
        <taxon>Pseudomonadati</taxon>
        <taxon>Verrucomicrobiota</taxon>
        <taxon>Opitutia</taxon>
        <taxon>Puniceicoccales</taxon>
        <taxon>Coraliomargaritaceae</taxon>
        <taxon>Coraliomargarita</taxon>
    </lineage>
</organism>
<evidence type="ECO:0000256" key="5">
    <source>
        <dbReference type="ARBA" id="ARBA00022747"/>
    </source>
</evidence>